<name>A0A5B7CP46_PORTR</name>
<reference evidence="2 3" key="1">
    <citation type="submission" date="2019-05" db="EMBL/GenBank/DDBJ databases">
        <title>Another draft genome of Portunus trituberculatus and its Hox gene families provides insights of decapod evolution.</title>
        <authorList>
            <person name="Jeong J.-H."/>
            <person name="Song I."/>
            <person name="Kim S."/>
            <person name="Choi T."/>
            <person name="Kim D."/>
            <person name="Ryu S."/>
            <person name="Kim W."/>
        </authorList>
    </citation>
    <scope>NUCLEOTIDE SEQUENCE [LARGE SCALE GENOMIC DNA]</scope>
    <source>
        <tissue evidence="2">Muscle</tissue>
    </source>
</reference>
<organism evidence="2 3">
    <name type="scientific">Portunus trituberculatus</name>
    <name type="common">Swimming crab</name>
    <name type="synonym">Neptunus trituberculatus</name>
    <dbReference type="NCBI Taxonomy" id="210409"/>
    <lineage>
        <taxon>Eukaryota</taxon>
        <taxon>Metazoa</taxon>
        <taxon>Ecdysozoa</taxon>
        <taxon>Arthropoda</taxon>
        <taxon>Crustacea</taxon>
        <taxon>Multicrustacea</taxon>
        <taxon>Malacostraca</taxon>
        <taxon>Eumalacostraca</taxon>
        <taxon>Eucarida</taxon>
        <taxon>Decapoda</taxon>
        <taxon>Pleocyemata</taxon>
        <taxon>Brachyura</taxon>
        <taxon>Eubrachyura</taxon>
        <taxon>Portunoidea</taxon>
        <taxon>Portunidae</taxon>
        <taxon>Portuninae</taxon>
        <taxon>Portunus</taxon>
    </lineage>
</organism>
<dbReference type="AlphaFoldDB" id="A0A5B7CP46"/>
<evidence type="ECO:0000313" key="3">
    <source>
        <dbReference type="Proteomes" id="UP000324222"/>
    </source>
</evidence>
<protein>
    <submittedName>
        <fullName evidence="2">Uncharacterized protein</fullName>
    </submittedName>
</protein>
<proteinExistence type="predicted"/>
<keyword evidence="3" id="KW-1185">Reference proteome</keyword>
<feature type="region of interest" description="Disordered" evidence="1">
    <location>
        <begin position="30"/>
        <end position="60"/>
    </location>
</feature>
<comment type="caution">
    <text evidence="2">The sequence shown here is derived from an EMBL/GenBank/DDBJ whole genome shotgun (WGS) entry which is preliminary data.</text>
</comment>
<sequence>MGEKEGSCGRQEKVQPEAWVCLVLESQVGYHPSPGAEERERGKGGKAAEGLVEEEKRKRV</sequence>
<dbReference type="EMBL" id="VSRR010000165">
    <property type="protein sequence ID" value="MPC11487.1"/>
    <property type="molecule type" value="Genomic_DNA"/>
</dbReference>
<accession>A0A5B7CP46</accession>
<dbReference type="Proteomes" id="UP000324222">
    <property type="component" value="Unassembled WGS sequence"/>
</dbReference>
<evidence type="ECO:0000256" key="1">
    <source>
        <dbReference type="SAM" id="MobiDB-lite"/>
    </source>
</evidence>
<gene>
    <name evidence="2" type="ORF">E2C01_004154</name>
</gene>
<evidence type="ECO:0000313" key="2">
    <source>
        <dbReference type="EMBL" id="MPC11487.1"/>
    </source>
</evidence>